<keyword evidence="1" id="KW-0732">Signal</keyword>
<name>A0AAV2GAP6_9ROSI</name>
<gene>
    <name evidence="3" type="ORF">LTRI10_LOCUS46297</name>
</gene>
<evidence type="ECO:0000256" key="1">
    <source>
        <dbReference type="SAM" id="SignalP"/>
    </source>
</evidence>
<organism evidence="3 4">
    <name type="scientific">Linum trigynum</name>
    <dbReference type="NCBI Taxonomy" id="586398"/>
    <lineage>
        <taxon>Eukaryota</taxon>
        <taxon>Viridiplantae</taxon>
        <taxon>Streptophyta</taxon>
        <taxon>Embryophyta</taxon>
        <taxon>Tracheophyta</taxon>
        <taxon>Spermatophyta</taxon>
        <taxon>Magnoliopsida</taxon>
        <taxon>eudicotyledons</taxon>
        <taxon>Gunneridae</taxon>
        <taxon>Pentapetalae</taxon>
        <taxon>rosids</taxon>
        <taxon>fabids</taxon>
        <taxon>Malpighiales</taxon>
        <taxon>Linaceae</taxon>
        <taxon>Linum</taxon>
    </lineage>
</organism>
<feature type="signal peptide" evidence="1">
    <location>
        <begin position="1"/>
        <end position="22"/>
    </location>
</feature>
<dbReference type="InterPro" id="IPR058888">
    <property type="entry name" value="LLG1-like"/>
</dbReference>
<evidence type="ECO:0000313" key="3">
    <source>
        <dbReference type="EMBL" id="CAL1406580.1"/>
    </source>
</evidence>
<dbReference type="AlphaFoldDB" id="A0AAV2GAP6"/>
<dbReference type="PANTHER" id="PTHR31533">
    <property type="entry name" value="GPI-ANCHORED PROTEIN LLG1-RELATED-RELATED"/>
    <property type="match status" value="1"/>
</dbReference>
<sequence length="145" mass="16797">MASYKAFVWVLCFIFFVELVSSHFISPEAMKVNNITEPHSRSMLQRRRYGHHKHWHHAAAVVSGCKVNFDAVNYMPLRRRCRAPYRPGTCCPAFMRVACRFTDEINDQTSNCAGEMFGHINRFYPKGWFYQNCGEGPLGLNCLQI</sequence>
<reference evidence="3 4" key="1">
    <citation type="submission" date="2024-04" db="EMBL/GenBank/DDBJ databases">
        <authorList>
            <person name="Fracassetti M."/>
        </authorList>
    </citation>
    <scope>NUCLEOTIDE SEQUENCE [LARGE SCALE GENOMIC DNA]</scope>
</reference>
<feature type="domain" description="GPI-anchored protein LLG1-like" evidence="2">
    <location>
        <begin position="67"/>
        <end position="140"/>
    </location>
</feature>
<evidence type="ECO:0000313" key="4">
    <source>
        <dbReference type="Proteomes" id="UP001497516"/>
    </source>
</evidence>
<dbReference type="Pfam" id="PF26578">
    <property type="entry name" value="LLG1"/>
    <property type="match status" value="1"/>
</dbReference>
<feature type="chain" id="PRO_5043539312" description="GPI-anchored protein LLG1-like domain-containing protein" evidence="1">
    <location>
        <begin position="23"/>
        <end position="145"/>
    </location>
</feature>
<proteinExistence type="predicted"/>
<dbReference type="PANTHER" id="PTHR31533:SF2">
    <property type="entry name" value="GPI-ANCHORED PROTEIN LLG1"/>
    <property type="match status" value="1"/>
</dbReference>
<dbReference type="EMBL" id="OZ034821">
    <property type="protein sequence ID" value="CAL1406580.1"/>
    <property type="molecule type" value="Genomic_DNA"/>
</dbReference>
<accession>A0AAV2GAP6</accession>
<dbReference type="InterPro" id="IPR039307">
    <property type="entry name" value="LORELEI-like"/>
</dbReference>
<dbReference type="Proteomes" id="UP001497516">
    <property type="component" value="Chromosome 8"/>
</dbReference>
<protein>
    <recommendedName>
        <fullName evidence="2">GPI-anchored protein LLG1-like domain-containing protein</fullName>
    </recommendedName>
</protein>
<evidence type="ECO:0000259" key="2">
    <source>
        <dbReference type="Pfam" id="PF26578"/>
    </source>
</evidence>
<keyword evidence="4" id="KW-1185">Reference proteome</keyword>